<dbReference type="RefSeq" id="WP_215820803.1">
    <property type="nucleotide sequence ID" value="NZ_JAGSOY010000041.1"/>
</dbReference>
<dbReference type="Pfam" id="PF03466">
    <property type="entry name" value="LysR_substrate"/>
    <property type="match status" value="1"/>
</dbReference>
<evidence type="ECO:0000256" key="4">
    <source>
        <dbReference type="ARBA" id="ARBA00023163"/>
    </source>
</evidence>
<keyword evidence="2" id="KW-0805">Transcription regulation</keyword>
<dbReference type="PANTHER" id="PTHR30537">
    <property type="entry name" value="HTH-TYPE TRANSCRIPTIONAL REGULATOR"/>
    <property type="match status" value="1"/>
</dbReference>
<dbReference type="InterPro" id="IPR036390">
    <property type="entry name" value="WH_DNA-bd_sf"/>
</dbReference>
<dbReference type="PANTHER" id="PTHR30537:SF35">
    <property type="entry name" value="TRANSCRIPTIONAL REGULATORY PROTEIN"/>
    <property type="match status" value="1"/>
</dbReference>
<evidence type="ECO:0000259" key="5">
    <source>
        <dbReference type="PROSITE" id="PS50931"/>
    </source>
</evidence>
<name>A0ABS5ZET7_9GAMM</name>
<evidence type="ECO:0000256" key="3">
    <source>
        <dbReference type="ARBA" id="ARBA00023125"/>
    </source>
</evidence>
<evidence type="ECO:0000313" key="6">
    <source>
        <dbReference type="EMBL" id="MBU2712577.1"/>
    </source>
</evidence>
<dbReference type="Gene3D" id="3.40.190.290">
    <property type="match status" value="1"/>
</dbReference>
<dbReference type="InterPro" id="IPR000847">
    <property type="entry name" value="LysR_HTH_N"/>
</dbReference>
<dbReference type="Proteomes" id="UP000690515">
    <property type="component" value="Unassembled WGS sequence"/>
</dbReference>
<accession>A0ABS5ZET7</accession>
<dbReference type="SUPFAM" id="SSF46785">
    <property type="entry name" value="Winged helix' DNA-binding domain"/>
    <property type="match status" value="1"/>
</dbReference>
<dbReference type="Gene3D" id="1.10.10.10">
    <property type="entry name" value="Winged helix-like DNA-binding domain superfamily/Winged helix DNA-binding domain"/>
    <property type="match status" value="1"/>
</dbReference>
<dbReference type="InterPro" id="IPR005119">
    <property type="entry name" value="LysR_subst-bd"/>
</dbReference>
<dbReference type="Pfam" id="PF00126">
    <property type="entry name" value="HTH_1"/>
    <property type="match status" value="1"/>
</dbReference>
<dbReference type="PROSITE" id="PS50931">
    <property type="entry name" value="HTH_LYSR"/>
    <property type="match status" value="1"/>
</dbReference>
<sequence>MIRSLDSLRAFLSVAQHTSFAKAATQLNLSSSSVSRHVAELEKELGVTLLTRSTRNVALTAAGKILFEQASQIVSSLDELGDNLKESSEYICGDVSISAPWWFSAEFLPNALAELHQQYPEVIINLHSDDKLLDPNEGQYDIYLRFGRIQDSGLIAKEIVKNEYWLLAAPNYLKEFGLPLTPQDLQAHQVFAFRFTQSHSSWFFKQNKKQFRFNLQHAWLKTNNPAVIYHNTLIGSGIALLPALSVSNDVQQGTLVRLLADYQITPNRLENHLFLIYSKDKVRIKRVKCVIDFLAKSLKQYLHTFT</sequence>
<dbReference type="CDD" id="cd08422">
    <property type="entry name" value="PBP2_CrgA_like"/>
    <property type="match status" value="1"/>
</dbReference>
<comment type="caution">
    <text evidence="6">The sequence shown here is derived from an EMBL/GenBank/DDBJ whole genome shotgun (WGS) entry which is preliminary data.</text>
</comment>
<dbReference type="InterPro" id="IPR036388">
    <property type="entry name" value="WH-like_DNA-bd_sf"/>
</dbReference>
<keyword evidence="3" id="KW-0238">DNA-binding</keyword>
<evidence type="ECO:0000256" key="1">
    <source>
        <dbReference type="ARBA" id="ARBA00009437"/>
    </source>
</evidence>
<evidence type="ECO:0000256" key="2">
    <source>
        <dbReference type="ARBA" id="ARBA00023015"/>
    </source>
</evidence>
<dbReference type="InterPro" id="IPR058163">
    <property type="entry name" value="LysR-type_TF_proteobact-type"/>
</dbReference>
<comment type="similarity">
    <text evidence="1">Belongs to the LysR transcriptional regulatory family.</text>
</comment>
<organism evidence="6 7">
    <name type="scientific">Zooshikella harenae</name>
    <dbReference type="NCBI Taxonomy" id="2827238"/>
    <lineage>
        <taxon>Bacteria</taxon>
        <taxon>Pseudomonadati</taxon>
        <taxon>Pseudomonadota</taxon>
        <taxon>Gammaproteobacteria</taxon>
        <taxon>Oceanospirillales</taxon>
        <taxon>Zooshikellaceae</taxon>
        <taxon>Zooshikella</taxon>
    </lineage>
</organism>
<proteinExistence type="inferred from homology"/>
<dbReference type="SUPFAM" id="SSF53850">
    <property type="entry name" value="Periplasmic binding protein-like II"/>
    <property type="match status" value="1"/>
</dbReference>
<keyword evidence="7" id="KW-1185">Reference proteome</keyword>
<protein>
    <submittedName>
        <fullName evidence="6">LysR family transcriptional regulator</fullName>
    </submittedName>
</protein>
<dbReference type="EMBL" id="JAGSOY010000041">
    <property type="protein sequence ID" value="MBU2712577.1"/>
    <property type="molecule type" value="Genomic_DNA"/>
</dbReference>
<gene>
    <name evidence="6" type="ORF">KCG35_16025</name>
</gene>
<reference evidence="6 7" key="1">
    <citation type="submission" date="2021-04" db="EMBL/GenBank/DDBJ databases">
        <authorList>
            <person name="Pira H."/>
            <person name="Risdian C."/>
            <person name="Wink J."/>
        </authorList>
    </citation>
    <scope>NUCLEOTIDE SEQUENCE [LARGE SCALE GENOMIC DNA]</scope>
    <source>
        <strain evidence="6 7">WH53</strain>
    </source>
</reference>
<dbReference type="PRINTS" id="PR00039">
    <property type="entry name" value="HTHLYSR"/>
</dbReference>
<feature type="domain" description="HTH lysR-type" evidence="5">
    <location>
        <begin position="1"/>
        <end position="60"/>
    </location>
</feature>
<keyword evidence="4" id="KW-0804">Transcription</keyword>
<evidence type="ECO:0000313" key="7">
    <source>
        <dbReference type="Proteomes" id="UP000690515"/>
    </source>
</evidence>